<gene>
    <name evidence="1" type="ORF">Y3_216</name>
</gene>
<name>A0A2H4IBD3_9CAUD</name>
<evidence type="ECO:0000313" key="2">
    <source>
        <dbReference type="Proteomes" id="UP000240568"/>
    </source>
</evidence>
<evidence type="ECO:0000313" key="1">
    <source>
        <dbReference type="EMBL" id="ARW58856.1"/>
    </source>
</evidence>
<keyword evidence="2" id="KW-1185">Reference proteome</keyword>
<protein>
    <submittedName>
        <fullName evidence="1">Uncharacterized protein</fullName>
    </submittedName>
</protein>
<reference evidence="1 2" key="1">
    <citation type="submission" date="2017-04" db="EMBL/GenBank/DDBJ databases">
        <authorList>
            <person name="Afonso C.L."/>
            <person name="Miller P.J."/>
            <person name="Scott M.A."/>
            <person name="Spackman E."/>
            <person name="Goraichik I."/>
            <person name="Dimitrov K.M."/>
            <person name="Suarez D.L."/>
            <person name="Swayne D.E."/>
        </authorList>
    </citation>
    <scope>NUCLEOTIDE SEQUENCE [LARGE SCALE GENOMIC DNA]</scope>
</reference>
<dbReference type="Proteomes" id="UP000240568">
    <property type="component" value="Segment"/>
</dbReference>
<accession>A0A2H4IBD3</accession>
<dbReference type="EMBL" id="KY984068">
    <property type="protein sequence ID" value="ARW58856.1"/>
    <property type="molecule type" value="Genomic_DNA"/>
</dbReference>
<proteinExistence type="predicted"/>
<organism evidence="1 2">
    <name type="scientific">Erwinia phage vB_EamM_Y3</name>
    <dbReference type="NCBI Taxonomy" id="1983553"/>
    <lineage>
        <taxon>Viruses</taxon>
        <taxon>Duplodnaviria</taxon>
        <taxon>Heunggongvirae</taxon>
        <taxon>Uroviricota</taxon>
        <taxon>Caudoviricetes</taxon>
        <taxon>Sasquatchvirus</taxon>
        <taxon>Sasquatchvirus Y3</taxon>
    </lineage>
</organism>
<sequence length="74" mass="8754">MTAIVKDISVHPKFKYHRRSGIFDDLDRRESLNKRKQQKSVRAQTEVSRASVRFNTDFNFYKTSSPVSYPTEEK</sequence>